<dbReference type="eggNOG" id="COG2972">
    <property type="taxonomic scope" value="Bacteria"/>
</dbReference>
<dbReference type="Proteomes" id="UP000181981">
    <property type="component" value="Unassembled WGS sequence"/>
</dbReference>
<dbReference type="EMBL" id="CP007451">
    <property type="protein sequence ID" value="AHW61686.1"/>
    <property type="molecule type" value="Genomic_DNA"/>
</dbReference>
<feature type="transmembrane region" description="Helical" evidence="1">
    <location>
        <begin position="30"/>
        <end position="50"/>
    </location>
</feature>
<proteinExistence type="predicted"/>
<dbReference type="STRING" id="1168034.FH5T_06420"/>
<evidence type="ECO:0000313" key="3">
    <source>
        <dbReference type="EMBL" id="AHW61686.1"/>
    </source>
</evidence>
<dbReference type="GO" id="GO:0000155">
    <property type="term" value="F:phosphorelay sensor kinase activity"/>
    <property type="evidence" value="ECO:0007669"/>
    <property type="project" value="InterPro"/>
</dbReference>
<dbReference type="Pfam" id="PF06580">
    <property type="entry name" value="His_kinase"/>
    <property type="match status" value="1"/>
</dbReference>
<name>X5E4Z6_9BACT</name>
<evidence type="ECO:0000256" key="1">
    <source>
        <dbReference type="SAM" id="Phobius"/>
    </source>
</evidence>
<dbReference type="PANTHER" id="PTHR34220:SF7">
    <property type="entry name" value="SENSOR HISTIDINE KINASE YPDA"/>
    <property type="match status" value="1"/>
</dbReference>
<feature type="transmembrane region" description="Helical" evidence="1">
    <location>
        <begin position="71"/>
        <end position="95"/>
    </location>
</feature>
<keyword evidence="4" id="KW-0808">Transferase</keyword>
<dbReference type="GO" id="GO:0016020">
    <property type="term" value="C:membrane"/>
    <property type="evidence" value="ECO:0007669"/>
    <property type="project" value="InterPro"/>
</dbReference>
<keyword evidence="1" id="KW-0812">Transmembrane</keyword>
<evidence type="ECO:0000313" key="6">
    <source>
        <dbReference type="Proteomes" id="UP000181981"/>
    </source>
</evidence>
<dbReference type="HOGENOM" id="CLU_1275998_0_0_10"/>
<dbReference type="PANTHER" id="PTHR34220">
    <property type="entry name" value="SENSOR HISTIDINE KINASE YPDA"/>
    <property type="match status" value="1"/>
</dbReference>
<sequence>MLRHLAILAGAIAISIAFSLVLFQRILHPGIWNMLLLTFIQLELFMYLGNRFFKSVDPDAPGAIRKTIIRLVLFYFTVLLIASALFLALFAWHFWRGGAPFSEFIPSLMHAELRSFLTAAGIGFALGALFFFYTQWADTVKRMQKLKEEKLIFQYETLKTQVNPHFLFNSLNTLSSLVSSNPALSDKFIHKLSAVTATCWRIKRKTSFRWLPKWNL</sequence>
<feature type="domain" description="Signal transduction histidine kinase internal region" evidence="2">
    <location>
        <begin position="154"/>
        <end position="196"/>
    </location>
</feature>
<dbReference type="InterPro" id="IPR050640">
    <property type="entry name" value="Bact_2-comp_sensor_kinase"/>
</dbReference>
<organism evidence="4 6">
    <name type="scientific">Draconibacterium orientale</name>
    <dbReference type="NCBI Taxonomy" id="1168034"/>
    <lineage>
        <taxon>Bacteria</taxon>
        <taxon>Pseudomonadati</taxon>
        <taxon>Bacteroidota</taxon>
        <taxon>Bacteroidia</taxon>
        <taxon>Marinilabiliales</taxon>
        <taxon>Prolixibacteraceae</taxon>
        <taxon>Draconibacterium</taxon>
    </lineage>
</organism>
<keyword evidence="4" id="KW-0418">Kinase</keyword>
<keyword evidence="1" id="KW-0472">Membrane</keyword>
<evidence type="ECO:0000259" key="2">
    <source>
        <dbReference type="Pfam" id="PF06580"/>
    </source>
</evidence>
<dbReference type="OrthoDB" id="9809908at2"/>
<dbReference type="EMBL" id="FOHT01000042">
    <property type="protein sequence ID" value="SEU09178.1"/>
    <property type="molecule type" value="Genomic_DNA"/>
</dbReference>
<protein>
    <submittedName>
        <fullName evidence="4">Histidine kinase</fullName>
    </submittedName>
</protein>
<keyword evidence="1" id="KW-1133">Transmembrane helix</keyword>
<feature type="transmembrane region" description="Helical" evidence="1">
    <location>
        <begin position="5"/>
        <end position="24"/>
    </location>
</feature>
<gene>
    <name evidence="3" type="ORF">FH5T_06420</name>
    <name evidence="4" type="ORF">SAMN05444285_14224</name>
</gene>
<keyword evidence="5" id="KW-1185">Reference proteome</keyword>
<dbReference type="InterPro" id="IPR010559">
    <property type="entry name" value="Sig_transdc_His_kin_internal"/>
</dbReference>
<feature type="transmembrane region" description="Helical" evidence="1">
    <location>
        <begin position="115"/>
        <end position="133"/>
    </location>
</feature>
<reference evidence="4 6" key="2">
    <citation type="submission" date="2016-10" db="EMBL/GenBank/DDBJ databases">
        <authorList>
            <person name="de Groot N.N."/>
        </authorList>
    </citation>
    <scope>NUCLEOTIDE SEQUENCE [LARGE SCALE GENOMIC DNA]</scope>
    <source>
        <strain evidence="4 6">DSM 25947</strain>
    </source>
</reference>
<evidence type="ECO:0000313" key="4">
    <source>
        <dbReference type="EMBL" id="SEU09178.1"/>
    </source>
</evidence>
<evidence type="ECO:0000313" key="5">
    <source>
        <dbReference type="Proteomes" id="UP000023772"/>
    </source>
</evidence>
<dbReference type="Proteomes" id="UP000023772">
    <property type="component" value="Chromosome"/>
</dbReference>
<dbReference type="KEGG" id="dori:FH5T_06420"/>
<dbReference type="RefSeq" id="WP_051567666.1">
    <property type="nucleotide sequence ID" value="NZ_FOHT01000042.1"/>
</dbReference>
<reference evidence="3 5" key="1">
    <citation type="submission" date="2014-03" db="EMBL/GenBank/DDBJ databases">
        <title>Complete genome sequence of a deeply braunched marine Bacteroidia bacterium Draconibacterium orientale type strain FH5T.</title>
        <authorList>
            <person name="Li X."/>
            <person name="Wang X."/>
            <person name="Xie Z."/>
            <person name="Du Z."/>
            <person name="Chen G."/>
        </authorList>
    </citation>
    <scope>NUCLEOTIDE SEQUENCE [LARGE SCALE GENOMIC DNA]</scope>
    <source>
        <strain evidence="3 5">FH5</strain>
    </source>
</reference>
<accession>X5E4Z6</accession>
<dbReference type="AlphaFoldDB" id="X5E4Z6"/>